<proteinExistence type="predicted"/>
<feature type="domain" description="VWFA" evidence="1">
    <location>
        <begin position="344"/>
        <end position="524"/>
    </location>
</feature>
<dbReference type="EMBL" id="BONY01000025">
    <property type="protein sequence ID" value="GIH06175.1"/>
    <property type="molecule type" value="Genomic_DNA"/>
</dbReference>
<reference evidence="2" key="1">
    <citation type="submission" date="2021-01" db="EMBL/GenBank/DDBJ databases">
        <title>Whole genome shotgun sequence of Rhizocola hellebori NBRC 109834.</title>
        <authorList>
            <person name="Komaki H."/>
            <person name="Tamura T."/>
        </authorList>
    </citation>
    <scope>NUCLEOTIDE SEQUENCE</scope>
    <source>
        <strain evidence="2">NBRC 109834</strain>
    </source>
</reference>
<dbReference type="Pfam" id="PF00092">
    <property type="entry name" value="VWA"/>
    <property type="match status" value="1"/>
</dbReference>
<comment type="caution">
    <text evidence="2">The sequence shown here is derived from an EMBL/GenBank/DDBJ whole genome shotgun (WGS) entry which is preliminary data.</text>
</comment>
<evidence type="ECO:0000259" key="1">
    <source>
        <dbReference type="PROSITE" id="PS50234"/>
    </source>
</evidence>
<accession>A0A8J3VH63</accession>
<dbReference type="CDD" id="cd00198">
    <property type="entry name" value="vWFA"/>
    <property type="match status" value="1"/>
</dbReference>
<organism evidence="2 3">
    <name type="scientific">Rhizocola hellebori</name>
    <dbReference type="NCBI Taxonomy" id="1392758"/>
    <lineage>
        <taxon>Bacteria</taxon>
        <taxon>Bacillati</taxon>
        <taxon>Actinomycetota</taxon>
        <taxon>Actinomycetes</taxon>
        <taxon>Micromonosporales</taxon>
        <taxon>Micromonosporaceae</taxon>
        <taxon>Rhizocola</taxon>
    </lineage>
</organism>
<dbReference type="Proteomes" id="UP000612899">
    <property type="component" value="Unassembled WGS sequence"/>
</dbReference>
<evidence type="ECO:0000313" key="3">
    <source>
        <dbReference type="Proteomes" id="UP000612899"/>
    </source>
</evidence>
<dbReference type="AlphaFoldDB" id="A0A8J3VH63"/>
<sequence length="524" mass="56197">MLTSACTDDGEKPISGSTLRLVAGSEQEAVLNTVVKPWCEAKKYDCRFTLKGSVDQARLLSAGSADYDAYWFASSVFLQLGDKGGALQDVKSMFLTPIVYAGWRSEMQRLDFVGRDNVSIADILTAVESGKTTVRVANPTQSNSGATVLFGFMNHFAGNGPGQPLTQQQLDSPAVEEGTQRFVRAMAETPPSTGTLMNECIATPARCKTFFTYEDLVIEKNHELVKAGREPLYAVYPRGSLAISDAPLGFRASGGEFDANRRKMLNELQAHLLGDAGAKSALLRLGRRPATSIGLSMDNPDLTVFNPEWGIQANLKEQGIQYPSATVIQAALDRYQTSYRKPVTVYYCLDSSGSMNENGGWDGIKAAATQVFDQDQARLNLLQTGPKDRTTVTLFNSTVTGGSPWTVDGADSAQMHGLTQKIQAHAAGGGTNMYQCLIGAATALRGLESGRKGLVIVMSDGQSDRAGRDRALADLKSLGVPVIALAFGDDADPDQLEEVAKATGGSFFRQDDLVAALRNAAGYR</sequence>
<gene>
    <name evidence="2" type="ORF">Rhe02_42420</name>
</gene>
<dbReference type="PROSITE" id="PS50234">
    <property type="entry name" value="VWFA"/>
    <property type="match status" value="1"/>
</dbReference>
<dbReference type="SMART" id="SM00327">
    <property type="entry name" value="VWA"/>
    <property type="match status" value="1"/>
</dbReference>
<protein>
    <recommendedName>
        <fullName evidence="1">VWFA domain-containing protein</fullName>
    </recommendedName>
</protein>
<evidence type="ECO:0000313" key="2">
    <source>
        <dbReference type="EMBL" id="GIH06175.1"/>
    </source>
</evidence>
<keyword evidence="3" id="KW-1185">Reference proteome</keyword>
<name>A0A8J3VH63_9ACTN</name>
<dbReference type="SUPFAM" id="SSF53300">
    <property type="entry name" value="vWA-like"/>
    <property type="match status" value="1"/>
</dbReference>
<dbReference type="InterPro" id="IPR036465">
    <property type="entry name" value="vWFA_dom_sf"/>
</dbReference>
<dbReference type="Gene3D" id="3.40.50.410">
    <property type="entry name" value="von Willebrand factor, type A domain"/>
    <property type="match status" value="1"/>
</dbReference>
<dbReference type="InterPro" id="IPR002035">
    <property type="entry name" value="VWF_A"/>
</dbReference>